<keyword evidence="8" id="KW-1185">Reference proteome</keyword>
<dbReference type="PROSITE" id="PS51462">
    <property type="entry name" value="NUDIX"/>
    <property type="match status" value="1"/>
</dbReference>
<protein>
    <submittedName>
        <fullName evidence="7">8-oxo-dGTP pyrophosphatase MutT, NUDIX family</fullName>
    </submittedName>
</protein>
<dbReference type="Gene3D" id="3.90.79.10">
    <property type="entry name" value="Nucleoside Triphosphate Pyrophosphohydrolase"/>
    <property type="match status" value="1"/>
</dbReference>
<dbReference type="GO" id="GO:0005737">
    <property type="term" value="C:cytoplasm"/>
    <property type="evidence" value="ECO:0007669"/>
    <property type="project" value="TreeGrafter"/>
</dbReference>
<evidence type="ECO:0000256" key="2">
    <source>
        <dbReference type="ARBA" id="ARBA00022723"/>
    </source>
</evidence>
<dbReference type="InterPro" id="IPR015797">
    <property type="entry name" value="NUDIX_hydrolase-like_dom_sf"/>
</dbReference>
<evidence type="ECO:0000256" key="3">
    <source>
        <dbReference type="ARBA" id="ARBA00022801"/>
    </source>
</evidence>
<feature type="region of interest" description="Disordered" evidence="5">
    <location>
        <begin position="150"/>
        <end position="224"/>
    </location>
</feature>
<evidence type="ECO:0000256" key="4">
    <source>
        <dbReference type="ARBA" id="ARBA00022842"/>
    </source>
</evidence>
<evidence type="ECO:0000256" key="5">
    <source>
        <dbReference type="SAM" id="MobiDB-lite"/>
    </source>
</evidence>
<dbReference type="GO" id="GO:0046872">
    <property type="term" value="F:metal ion binding"/>
    <property type="evidence" value="ECO:0007669"/>
    <property type="project" value="UniProtKB-KW"/>
</dbReference>
<dbReference type="InterPro" id="IPR047198">
    <property type="entry name" value="DDP-like_NUDIX"/>
</dbReference>
<feature type="compositionally biased region" description="Basic and acidic residues" evidence="5">
    <location>
        <begin position="188"/>
        <end position="200"/>
    </location>
</feature>
<evidence type="ECO:0000313" key="7">
    <source>
        <dbReference type="EMBL" id="SHO62596.1"/>
    </source>
</evidence>
<dbReference type="PANTHER" id="PTHR12629">
    <property type="entry name" value="DIPHOSPHOINOSITOL POLYPHOSPHATE PHOSPHOHYDROLASE"/>
    <property type="match status" value="1"/>
</dbReference>
<keyword evidence="3" id="KW-0378">Hydrolase</keyword>
<comment type="cofactor">
    <cofactor evidence="1">
        <name>Mg(2+)</name>
        <dbReference type="ChEBI" id="CHEBI:18420"/>
    </cofactor>
</comment>
<accession>A0A1M7ZD14</accession>
<organism evidence="7 8">
    <name type="scientific">Pseudoxanthobacter soli DSM 19599</name>
    <dbReference type="NCBI Taxonomy" id="1123029"/>
    <lineage>
        <taxon>Bacteria</taxon>
        <taxon>Pseudomonadati</taxon>
        <taxon>Pseudomonadota</taxon>
        <taxon>Alphaproteobacteria</taxon>
        <taxon>Hyphomicrobiales</taxon>
        <taxon>Segnochrobactraceae</taxon>
        <taxon>Pseudoxanthobacter</taxon>
    </lineage>
</organism>
<dbReference type="InterPro" id="IPR000086">
    <property type="entry name" value="NUDIX_hydrolase_dom"/>
</dbReference>
<feature type="compositionally biased region" description="Low complexity" evidence="5">
    <location>
        <begin position="209"/>
        <end position="224"/>
    </location>
</feature>
<dbReference type="Pfam" id="PF00293">
    <property type="entry name" value="NUDIX"/>
    <property type="match status" value="1"/>
</dbReference>
<dbReference type="Proteomes" id="UP000186406">
    <property type="component" value="Unassembled WGS sequence"/>
</dbReference>
<feature type="compositionally biased region" description="Low complexity" evidence="5">
    <location>
        <begin position="167"/>
        <end position="187"/>
    </location>
</feature>
<feature type="domain" description="Nudix hydrolase" evidence="6">
    <location>
        <begin position="10"/>
        <end position="143"/>
    </location>
</feature>
<dbReference type="GO" id="GO:0016462">
    <property type="term" value="F:pyrophosphatase activity"/>
    <property type="evidence" value="ECO:0007669"/>
    <property type="project" value="InterPro"/>
</dbReference>
<dbReference type="EMBL" id="FRXO01000002">
    <property type="protein sequence ID" value="SHO62596.1"/>
    <property type="molecule type" value="Genomic_DNA"/>
</dbReference>
<dbReference type="AlphaFoldDB" id="A0A1M7ZD14"/>
<dbReference type="STRING" id="1123029.SAMN02745172_01100"/>
<keyword evidence="2" id="KW-0479">Metal-binding</keyword>
<keyword evidence="4" id="KW-0460">Magnesium</keyword>
<evidence type="ECO:0000313" key="8">
    <source>
        <dbReference type="Proteomes" id="UP000186406"/>
    </source>
</evidence>
<proteinExistence type="predicted"/>
<sequence>MVESKKSRRKPRKQVGVLPYRWTDDGGWEIYLITSRETRRWVIPKGWPMKGRTASGAATQEAFEEAGLVGKTAKQLVGTYVYDKRLVGGGSVPCAVLVYGMAVEKQLDDWPEKGQRDGHWFKPADAAEAVQEDGLAALILGFASGGGDGGARKAGSKAAGKAKEADAQAPKSSSAAKPSGAKASPKQKAVEGQRPTDQRVSEGQGSRQGGAAALANVGEAATTV</sequence>
<dbReference type="SUPFAM" id="SSF55811">
    <property type="entry name" value="Nudix"/>
    <property type="match status" value="1"/>
</dbReference>
<name>A0A1M7ZD14_9HYPH</name>
<dbReference type="CDD" id="cd04666">
    <property type="entry name" value="NUDIX_DIPP2_like_Nudt4"/>
    <property type="match status" value="1"/>
</dbReference>
<evidence type="ECO:0000256" key="1">
    <source>
        <dbReference type="ARBA" id="ARBA00001946"/>
    </source>
</evidence>
<reference evidence="7 8" key="1">
    <citation type="submission" date="2016-12" db="EMBL/GenBank/DDBJ databases">
        <authorList>
            <person name="Song W.-J."/>
            <person name="Kurnit D.M."/>
        </authorList>
    </citation>
    <scope>NUCLEOTIDE SEQUENCE [LARGE SCALE GENOMIC DNA]</scope>
    <source>
        <strain evidence="7 8">DSM 19599</strain>
    </source>
</reference>
<gene>
    <name evidence="7" type="ORF">SAMN02745172_01100</name>
</gene>
<evidence type="ECO:0000259" key="6">
    <source>
        <dbReference type="PROSITE" id="PS51462"/>
    </source>
</evidence>
<dbReference type="PANTHER" id="PTHR12629:SF0">
    <property type="entry name" value="DIPHOSPHOINOSITOL-POLYPHOSPHATE DIPHOSPHATASE"/>
    <property type="match status" value="1"/>
</dbReference>